<dbReference type="AlphaFoldDB" id="A0A0J6WWK0"/>
<dbReference type="CDD" id="cd01071">
    <property type="entry name" value="PBP2_PhnD_like"/>
    <property type="match status" value="1"/>
</dbReference>
<evidence type="ECO:0000256" key="3">
    <source>
        <dbReference type="SAM" id="SignalP"/>
    </source>
</evidence>
<proteinExistence type="inferred from homology"/>
<dbReference type="SUPFAM" id="SSF53850">
    <property type="entry name" value="Periplasmic binding protein-like II"/>
    <property type="match status" value="1"/>
</dbReference>
<feature type="chain" id="PRO_5039177704" evidence="3">
    <location>
        <begin position="23"/>
        <end position="307"/>
    </location>
</feature>
<dbReference type="Gene3D" id="3.40.190.10">
    <property type="entry name" value="Periplasmic binding protein-like II"/>
    <property type="match status" value="2"/>
</dbReference>
<dbReference type="Proteomes" id="UP000036503">
    <property type="component" value="Unassembled WGS sequence"/>
</dbReference>
<gene>
    <name evidence="4" type="ORF">AB840_05330</name>
</gene>
<dbReference type="GO" id="GO:0055085">
    <property type="term" value="P:transmembrane transport"/>
    <property type="evidence" value="ECO:0007669"/>
    <property type="project" value="InterPro"/>
</dbReference>
<dbReference type="PANTHER" id="PTHR35841:SF1">
    <property type="entry name" value="PHOSPHONATES-BINDING PERIPLASMIC PROTEIN"/>
    <property type="match status" value="1"/>
</dbReference>
<feature type="signal peptide" evidence="3">
    <location>
        <begin position="1"/>
        <end position="22"/>
    </location>
</feature>
<name>A0A0J6WWK0_9FIRM</name>
<evidence type="ECO:0000313" key="5">
    <source>
        <dbReference type="Proteomes" id="UP000036503"/>
    </source>
</evidence>
<comment type="caution">
    <text evidence="4">The sequence shown here is derived from an EMBL/GenBank/DDBJ whole genome shotgun (WGS) entry which is preliminary data.</text>
</comment>
<dbReference type="InParanoid" id="A0A0J6WWK0"/>
<protein>
    <submittedName>
        <fullName evidence="4">Phosphate ABC transporter substrate-binding protein</fullName>
    </submittedName>
</protein>
<sequence>MKKLIREISVSCLLLAATAAMGGCGGSGSGEAVQRPFTIAYAPNESTEQSADARSGMSADLSKVLGRDVKEISASDYNGIIEALRTKKADMAYLGSEGIALANKRLDGKIDVIVMKAPNGDKAKATYKSVFITQADRNDIKAVQDIKGKKMAFVDPGSTSGNLVPTGMLIQTFSNEKLDSEMLHMNGKFFSSAMHTGKHQASIQAVAKGDVDVAAVSDQILQAEISNGNVNASDIKIIGTSEPIPSEGMIIRADMDADLRKKVTEFLLSYDNEAYFTKVIKVKGARFVEASKTDYDPIIELNNILNP</sequence>
<dbReference type="NCBIfam" id="TIGR01098">
    <property type="entry name" value="3A0109s03R"/>
    <property type="match status" value="1"/>
</dbReference>
<evidence type="ECO:0000256" key="2">
    <source>
        <dbReference type="ARBA" id="ARBA00022729"/>
    </source>
</evidence>
<evidence type="ECO:0000313" key="4">
    <source>
        <dbReference type="EMBL" id="KMO86974.1"/>
    </source>
</evidence>
<dbReference type="STRING" id="39029.BSR42_03895"/>
<dbReference type="InterPro" id="IPR005770">
    <property type="entry name" value="PhnD"/>
</dbReference>
<keyword evidence="5" id="KW-1185">Reference proteome</keyword>
<keyword evidence="2 3" id="KW-0732">Signal</keyword>
<accession>A0A0J6WWK0</accession>
<evidence type="ECO:0000256" key="1">
    <source>
        <dbReference type="ARBA" id="ARBA00007162"/>
    </source>
</evidence>
<dbReference type="PATRIC" id="fig|1122219.3.peg.444"/>
<dbReference type="PROSITE" id="PS51257">
    <property type="entry name" value="PROKAR_LIPOPROTEIN"/>
    <property type="match status" value="1"/>
</dbReference>
<dbReference type="PANTHER" id="PTHR35841">
    <property type="entry name" value="PHOSPHONATES-BINDING PERIPLASMIC PROTEIN"/>
    <property type="match status" value="1"/>
</dbReference>
<dbReference type="EMBL" id="LEKT01000012">
    <property type="protein sequence ID" value="KMO86974.1"/>
    <property type="molecule type" value="Genomic_DNA"/>
</dbReference>
<dbReference type="Pfam" id="PF12974">
    <property type="entry name" value="Phosphonate-bd"/>
    <property type="match status" value="1"/>
</dbReference>
<dbReference type="GO" id="GO:0043190">
    <property type="term" value="C:ATP-binding cassette (ABC) transporter complex"/>
    <property type="evidence" value="ECO:0007669"/>
    <property type="project" value="InterPro"/>
</dbReference>
<comment type="similarity">
    <text evidence="1">Belongs to the phosphate/phosphite/phosphonate binding protein family.</text>
</comment>
<reference evidence="4 5" key="1">
    <citation type="submission" date="2015-06" db="EMBL/GenBank/DDBJ databases">
        <title>Draft genome sequence of beer spoilage bacterium Megasphaera cerevisiae type strain 20462.</title>
        <authorList>
            <person name="Kutumbaka K."/>
            <person name="Pasmowitz J."/>
            <person name="Mategko J."/>
            <person name="Reyes D."/>
            <person name="Friedrich A."/>
            <person name="Han S."/>
            <person name="Martens-Habbena W."/>
            <person name="Neal-McKinney J."/>
            <person name="Janagama H.K."/>
            <person name="Nadala C."/>
            <person name="Samadpour M."/>
        </authorList>
    </citation>
    <scope>NUCLEOTIDE SEQUENCE [LARGE SCALE GENOMIC DNA]</scope>
    <source>
        <strain evidence="4 5">DSM 20462</strain>
    </source>
</reference>
<organism evidence="4 5">
    <name type="scientific">Megasphaera cerevisiae DSM 20462</name>
    <dbReference type="NCBI Taxonomy" id="1122219"/>
    <lineage>
        <taxon>Bacteria</taxon>
        <taxon>Bacillati</taxon>
        <taxon>Bacillota</taxon>
        <taxon>Negativicutes</taxon>
        <taxon>Veillonellales</taxon>
        <taxon>Veillonellaceae</taxon>
        <taxon>Megasphaera</taxon>
    </lineage>
</organism>